<dbReference type="AlphaFoldDB" id="A0A7G1KMG1"/>
<dbReference type="EMBL" id="AP023396">
    <property type="protein sequence ID" value="BCK56425.1"/>
    <property type="molecule type" value="Genomic_DNA"/>
</dbReference>
<gene>
    <name evidence="2" type="ORF">NWFMUON74_41970</name>
</gene>
<sequence length="128" mass="13816">MRPQRGKTVLHGPGGESGASFRCIGCRSDVPIAAPGTSHRNHCPQCLTSRHVDGRIPGDRANPCRGRMLAVSSTVRHDGEWALVHQCLRCGTLKLNRIAGDDNALALLRIALRPLADPRIGRRALDAL</sequence>
<reference evidence="2 3" key="1">
    <citation type="submission" date="2020-08" db="EMBL/GenBank/DDBJ databases">
        <title>Genome Sequencing of Nocardia wallacei strain FMUON74 and assembly.</title>
        <authorList>
            <person name="Toyokawa M."/>
            <person name="Uesaka K."/>
        </authorList>
    </citation>
    <scope>NUCLEOTIDE SEQUENCE [LARGE SCALE GENOMIC DNA]</scope>
    <source>
        <strain evidence="2 3">FMUON74</strain>
    </source>
</reference>
<evidence type="ECO:0000259" key="1">
    <source>
        <dbReference type="Pfam" id="PF12647"/>
    </source>
</evidence>
<proteinExistence type="predicted"/>
<evidence type="ECO:0000313" key="3">
    <source>
        <dbReference type="Proteomes" id="UP000516173"/>
    </source>
</evidence>
<name>A0A7G1KMG1_9NOCA</name>
<dbReference type="InterPro" id="IPR024439">
    <property type="entry name" value="RNHCP"/>
</dbReference>
<dbReference type="KEGG" id="nwl:NWFMUON74_41970"/>
<accession>A0A7G1KMG1</accession>
<evidence type="ECO:0000313" key="2">
    <source>
        <dbReference type="EMBL" id="BCK56425.1"/>
    </source>
</evidence>
<dbReference type="Pfam" id="PF12647">
    <property type="entry name" value="RNHCP"/>
    <property type="match status" value="1"/>
</dbReference>
<protein>
    <recommendedName>
        <fullName evidence="1">RNHCP domain-containing protein</fullName>
    </recommendedName>
</protein>
<organism evidence="2 3">
    <name type="scientific">Nocardia wallacei</name>
    <dbReference type="NCBI Taxonomy" id="480035"/>
    <lineage>
        <taxon>Bacteria</taxon>
        <taxon>Bacillati</taxon>
        <taxon>Actinomycetota</taxon>
        <taxon>Actinomycetes</taxon>
        <taxon>Mycobacteriales</taxon>
        <taxon>Nocardiaceae</taxon>
        <taxon>Nocardia</taxon>
    </lineage>
</organism>
<dbReference type="Proteomes" id="UP000516173">
    <property type="component" value="Chromosome"/>
</dbReference>
<keyword evidence="3" id="KW-1185">Reference proteome</keyword>
<feature type="domain" description="RNHCP" evidence="1">
    <location>
        <begin position="20"/>
        <end position="108"/>
    </location>
</feature>